<comment type="caution">
    <text evidence="2">The sequence shown here is derived from an EMBL/GenBank/DDBJ whole genome shotgun (WGS) entry which is preliminary data.</text>
</comment>
<proteinExistence type="predicted"/>
<keyword evidence="1" id="KW-0812">Transmembrane</keyword>
<keyword evidence="3" id="KW-1185">Reference proteome</keyword>
<evidence type="ECO:0000313" key="2">
    <source>
        <dbReference type="EMBL" id="KAI6646283.1"/>
    </source>
</evidence>
<accession>A0AAV7JC60</accession>
<dbReference type="Proteomes" id="UP001165289">
    <property type="component" value="Unassembled WGS sequence"/>
</dbReference>
<name>A0AAV7JC60_9METZ</name>
<dbReference type="AlphaFoldDB" id="A0AAV7JC60"/>
<evidence type="ECO:0008006" key="4">
    <source>
        <dbReference type="Google" id="ProtNLM"/>
    </source>
</evidence>
<evidence type="ECO:0000256" key="1">
    <source>
        <dbReference type="SAM" id="Phobius"/>
    </source>
</evidence>
<sequence>MSITTWSNRSDTRFVWPMLWLVSSGCAWLALHHVCRQGAGLHMAPDILCEVEVAAFHHCIRPDIPKAGNRALLKVSVYLLRLSKGDRVCGPAFTSSSRHTSPCWTVDE</sequence>
<feature type="transmembrane region" description="Helical" evidence="1">
    <location>
        <begin position="14"/>
        <end position="31"/>
    </location>
</feature>
<protein>
    <recommendedName>
        <fullName evidence="4">Secreted protein</fullName>
    </recommendedName>
</protein>
<keyword evidence="1" id="KW-1133">Transmembrane helix</keyword>
<gene>
    <name evidence="2" type="ORF">LOD99_9314</name>
</gene>
<dbReference type="EMBL" id="JAKMXF010000357">
    <property type="protein sequence ID" value="KAI6646283.1"/>
    <property type="molecule type" value="Genomic_DNA"/>
</dbReference>
<reference evidence="2 3" key="1">
    <citation type="journal article" date="2023" name="BMC Biol.">
        <title>The compact genome of the sponge Oopsacas minuta (Hexactinellida) is lacking key metazoan core genes.</title>
        <authorList>
            <person name="Santini S."/>
            <person name="Schenkelaars Q."/>
            <person name="Jourda C."/>
            <person name="Duchesne M."/>
            <person name="Belahbib H."/>
            <person name="Rocher C."/>
            <person name="Selva M."/>
            <person name="Riesgo A."/>
            <person name="Vervoort M."/>
            <person name="Leys S.P."/>
            <person name="Kodjabachian L."/>
            <person name="Le Bivic A."/>
            <person name="Borchiellini C."/>
            <person name="Claverie J.M."/>
            <person name="Renard E."/>
        </authorList>
    </citation>
    <scope>NUCLEOTIDE SEQUENCE [LARGE SCALE GENOMIC DNA]</scope>
    <source>
        <strain evidence="2">SPO-2</strain>
    </source>
</reference>
<keyword evidence="1" id="KW-0472">Membrane</keyword>
<evidence type="ECO:0000313" key="3">
    <source>
        <dbReference type="Proteomes" id="UP001165289"/>
    </source>
</evidence>
<organism evidence="2 3">
    <name type="scientific">Oopsacas minuta</name>
    <dbReference type="NCBI Taxonomy" id="111878"/>
    <lineage>
        <taxon>Eukaryota</taxon>
        <taxon>Metazoa</taxon>
        <taxon>Porifera</taxon>
        <taxon>Hexactinellida</taxon>
        <taxon>Hexasterophora</taxon>
        <taxon>Lyssacinosida</taxon>
        <taxon>Leucopsacidae</taxon>
        <taxon>Oopsacas</taxon>
    </lineage>
</organism>